<accession>A0A9J5WXJ6</accession>
<dbReference type="PANTHER" id="PTHR33054:SF12">
    <property type="entry name" value="ZINC KNUCKLE FAMILY PROTEIN"/>
    <property type="match status" value="1"/>
</dbReference>
<protein>
    <recommendedName>
        <fullName evidence="1">DUF7746 domain-containing protein</fullName>
    </recommendedName>
</protein>
<sequence length="501" mass="57866">MKLVLYIIKLCILLLGLRLYINVIERTYKDGNGNLTKAIYPPQSSFVLPNNTSITFSAFKKFIEEDIASINDIAKTNLASTSEGKLEVVLTHVQRRPEIQYFKFGSLNDLEELLDKKKKSDLDFKELIDKKLSGLKFKPIDLSQDFADKMKNTGNFKNQVSSKFNKLKRYPKKNSGYATKPSMNTYYYPRSIPQNFLIEERIWNLTNTPYSGSEIYEWNPDGLTNRQLTILVHRMLMYATICKSFKNTNRTICKMIVAGFNGQLRGWWDNYLNMEEKASIINAVATDDGVDNLGMALVRNREDVVYTLVLTILEHFNGRFTNQHETFHTLLNGLRCQTLGHFIWYKDTFLRRVMELPKNKVEYWKAKFIDGLPPLFAERVRKALRGSYGEIAYKDYTYGKIIGTCTQEGLNLFNELQIARQLKIDKLMEKSQLGDFYAQFGLPNPSAKGNNKTDIISPLELKVRIRIGDLTEGPKKNAKLERALINLIDLPKIDQEETFLR</sequence>
<dbReference type="AlphaFoldDB" id="A0A9J5WXJ6"/>
<evidence type="ECO:0000313" key="3">
    <source>
        <dbReference type="Proteomes" id="UP000824120"/>
    </source>
</evidence>
<evidence type="ECO:0000259" key="1">
    <source>
        <dbReference type="Pfam" id="PF24925"/>
    </source>
</evidence>
<dbReference type="PANTHER" id="PTHR33054">
    <property type="entry name" value="CCHC-TYPE DOMAIN-CONTAINING PROTEIN"/>
    <property type="match status" value="1"/>
</dbReference>
<dbReference type="OrthoDB" id="1735266at2759"/>
<dbReference type="InterPro" id="IPR056648">
    <property type="entry name" value="DUF7746"/>
</dbReference>
<name>A0A9J5WXJ6_SOLCO</name>
<evidence type="ECO:0000313" key="2">
    <source>
        <dbReference type="EMBL" id="KAG5579989.1"/>
    </source>
</evidence>
<feature type="domain" description="DUF7746" evidence="1">
    <location>
        <begin position="210"/>
        <end position="303"/>
    </location>
</feature>
<organism evidence="2 3">
    <name type="scientific">Solanum commersonii</name>
    <name type="common">Commerson's wild potato</name>
    <name type="synonym">Commerson's nightshade</name>
    <dbReference type="NCBI Taxonomy" id="4109"/>
    <lineage>
        <taxon>Eukaryota</taxon>
        <taxon>Viridiplantae</taxon>
        <taxon>Streptophyta</taxon>
        <taxon>Embryophyta</taxon>
        <taxon>Tracheophyta</taxon>
        <taxon>Spermatophyta</taxon>
        <taxon>Magnoliopsida</taxon>
        <taxon>eudicotyledons</taxon>
        <taxon>Gunneridae</taxon>
        <taxon>Pentapetalae</taxon>
        <taxon>asterids</taxon>
        <taxon>lamiids</taxon>
        <taxon>Solanales</taxon>
        <taxon>Solanaceae</taxon>
        <taxon>Solanoideae</taxon>
        <taxon>Solaneae</taxon>
        <taxon>Solanum</taxon>
    </lineage>
</organism>
<gene>
    <name evidence="2" type="ORF">H5410_050616</name>
</gene>
<dbReference type="Pfam" id="PF24925">
    <property type="entry name" value="DUF7746"/>
    <property type="match status" value="1"/>
</dbReference>
<comment type="caution">
    <text evidence="2">The sequence shown here is derived from an EMBL/GenBank/DDBJ whole genome shotgun (WGS) entry which is preliminary data.</text>
</comment>
<dbReference type="Proteomes" id="UP000824120">
    <property type="component" value="Chromosome 10"/>
</dbReference>
<dbReference type="EMBL" id="JACXVP010000010">
    <property type="protein sequence ID" value="KAG5579989.1"/>
    <property type="molecule type" value="Genomic_DNA"/>
</dbReference>
<reference evidence="2 3" key="1">
    <citation type="submission" date="2020-09" db="EMBL/GenBank/DDBJ databases">
        <title>De no assembly of potato wild relative species, Solanum commersonii.</title>
        <authorList>
            <person name="Cho K."/>
        </authorList>
    </citation>
    <scope>NUCLEOTIDE SEQUENCE [LARGE SCALE GENOMIC DNA]</scope>
    <source>
        <strain evidence="2">LZ3.2</strain>
        <tissue evidence="2">Leaf</tissue>
    </source>
</reference>
<proteinExistence type="predicted"/>
<keyword evidence="3" id="KW-1185">Reference proteome</keyword>
<dbReference type="Pfam" id="PF22909">
    <property type="entry name" value="Caulimovir_coat_dom"/>
    <property type="match status" value="1"/>
</dbReference>